<keyword evidence="6" id="KW-0808">Transferase</keyword>
<feature type="compositionally biased region" description="Polar residues" evidence="8">
    <location>
        <begin position="437"/>
        <end position="447"/>
    </location>
</feature>
<dbReference type="Proteomes" id="UP001054902">
    <property type="component" value="Unassembled WGS sequence"/>
</dbReference>
<reference evidence="9 10" key="1">
    <citation type="journal article" date="2021" name="Sci. Rep.">
        <title>The genome of the diatom Chaetoceros tenuissimus carries an ancient integrated fragment of an extant virus.</title>
        <authorList>
            <person name="Hongo Y."/>
            <person name="Kimura K."/>
            <person name="Takaki Y."/>
            <person name="Yoshida Y."/>
            <person name="Baba S."/>
            <person name="Kobayashi G."/>
            <person name="Nagasaki K."/>
            <person name="Hano T."/>
            <person name="Tomaru Y."/>
        </authorList>
    </citation>
    <scope>NUCLEOTIDE SEQUENCE [LARGE SCALE GENOMIC DNA]</scope>
    <source>
        <strain evidence="9 10">NIES-3715</strain>
    </source>
</reference>
<feature type="region of interest" description="Disordered" evidence="8">
    <location>
        <begin position="429"/>
        <end position="468"/>
    </location>
</feature>
<dbReference type="EMBL" id="BLLK01000038">
    <property type="protein sequence ID" value="GFH49256.1"/>
    <property type="molecule type" value="Genomic_DNA"/>
</dbReference>
<sequence>MVKNSDEIEKHLVGTETSGTTNEDMKASTHVTPSYFDCGTTEIIKGLLKMNTAQIEEPGLDDPMPFSDLSDPSRHLWIVTTAGLPWRTGTAINPFLRSLYFIRNRLHLYKSEDIKPGKVSLVIPWLESAADRRRLYGERINKSGEEGQQQQIDWIKEYASDMCDMKEEMEHLNILFYDAAYWPAFGSIFPTVDICSLIPNEEADIAVLEEPEHLNWMRVPNQDYFQNDSQEKTQPLSEEITVEKGETDESLENRDPSVAVIVEGNDEVSKKNFDHELGWAHKFTFVVGIIHTNYSAYMKQYGLGTTIVAAPALKALSSMVVRAYCHKVIRLSGVIPKYASWKEVTCNVHGVRGDFLQRDDKDNTESPSTDEGESSPVYFIGKLLFAKGFDKMLKIQEAFRKANPNKEYFSIDVYGGGPDELDIKRAFHGRMQPPKTPSDTESISSTDSNEETNIDSNEGSRRVLTTSTSIRNQMMKLTKSVEEKLPKAYNDAKNLINAGFEVIVPDNAGASTNETIVETNEFVKDESNISETEVVTSKQKNPLSILSDVSEKSISTGIATTNAVKNLADSAIKAGLAMTFTKDELDESAHGDSQSQRSYRFDPPKTIYELRRTPIPAKFLGVKDHAQLRTMPCKVFLNPSITEVLCTTTAEALAMGKFVVIPKHVSNEFFFQFTNCLPYESISECVEKLQWALDNDPSPLTEEEAHIFTWEAATDRMIKSSIITKREARARSKDGFDKTDSRMAWIHSKSGKQSSLIKSTFMRVRSAGSFTDDTKSKISS</sequence>
<organism evidence="9 10">
    <name type="scientific">Chaetoceros tenuissimus</name>
    <dbReference type="NCBI Taxonomy" id="426638"/>
    <lineage>
        <taxon>Eukaryota</taxon>
        <taxon>Sar</taxon>
        <taxon>Stramenopiles</taxon>
        <taxon>Ochrophyta</taxon>
        <taxon>Bacillariophyta</taxon>
        <taxon>Coscinodiscophyceae</taxon>
        <taxon>Chaetocerotophycidae</taxon>
        <taxon>Chaetocerotales</taxon>
        <taxon>Chaetocerotaceae</taxon>
        <taxon>Chaetoceros</taxon>
    </lineage>
</organism>
<gene>
    <name evidence="9" type="ORF">CTEN210_05732</name>
</gene>
<evidence type="ECO:0000313" key="9">
    <source>
        <dbReference type="EMBL" id="GFH49256.1"/>
    </source>
</evidence>
<dbReference type="CDD" id="cd01635">
    <property type="entry name" value="Glycosyltransferase_GTB-type"/>
    <property type="match status" value="1"/>
</dbReference>
<dbReference type="AlphaFoldDB" id="A0AAD3CNK5"/>
<evidence type="ECO:0000256" key="5">
    <source>
        <dbReference type="ARBA" id="ARBA00022640"/>
    </source>
</evidence>
<evidence type="ECO:0000256" key="2">
    <source>
        <dbReference type="ARBA" id="ARBA00004370"/>
    </source>
</evidence>
<feature type="region of interest" description="Disordered" evidence="8">
    <location>
        <begin position="1"/>
        <end position="26"/>
    </location>
</feature>
<evidence type="ECO:0000256" key="3">
    <source>
        <dbReference type="ARBA" id="ARBA00009481"/>
    </source>
</evidence>
<dbReference type="GO" id="GO:0016020">
    <property type="term" value="C:membrane"/>
    <property type="evidence" value="ECO:0007669"/>
    <property type="project" value="UniProtKB-SubCell"/>
</dbReference>
<comment type="similarity">
    <text evidence="3">Belongs to the glycosyltransferase group 1 family. Glycosyltransferase 4 subfamily.</text>
</comment>
<evidence type="ECO:0000256" key="6">
    <source>
        <dbReference type="ARBA" id="ARBA00022679"/>
    </source>
</evidence>
<protein>
    <recommendedName>
        <fullName evidence="11">Digalactosyldiacylglycerol synthase</fullName>
    </recommendedName>
</protein>
<proteinExistence type="inferred from homology"/>
<evidence type="ECO:0000256" key="8">
    <source>
        <dbReference type="SAM" id="MobiDB-lite"/>
    </source>
</evidence>
<evidence type="ECO:0000256" key="7">
    <source>
        <dbReference type="ARBA" id="ARBA00023136"/>
    </source>
</evidence>
<comment type="subcellular location">
    <subcellularLocation>
        <location evidence="2">Membrane</location>
    </subcellularLocation>
    <subcellularLocation>
        <location evidence="1">Plastid</location>
        <location evidence="1">Chloroplast</location>
    </subcellularLocation>
</comment>
<accession>A0AAD3CNK5</accession>
<dbReference type="SUPFAM" id="SSF53756">
    <property type="entry name" value="UDP-Glycosyltransferase/glycogen phosphorylase"/>
    <property type="match status" value="1"/>
</dbReference>
<evidence type="ECO:0000313" key="10">
    <source>
        <dbReference type="Proteomes" id="UP001054902"/>
    </source>
</evidence>
<dbReference type="PANTHER" id="PTHR46132:SF1">
    <property type="entry name" value="DIGALACTOSYLDIACYLGLYCEROL SYNTHASE 2, CHLOROPLASTIC"/>
    <property type="match status" value="1"/>
</dbReference>
<keyword evidence="4" id="KW-0150">Chloroplast</keyword>
<keyword evidence="5" id="KW-0934">Plastid</keyword>
<keyword evidence="7" id="KW-0472">Membrane</keyword>
<comment type="caution">
    <text evidence="9">The sequence shown here is derived from an EMBL/GenBank/DDBJ whole genome shotgun (WGS) entry which is preliminary data.</text>
</comment>
<dbReference type="InterPro" id="IPR044525">
    <property type="entry name" value="DGDG1/2"/>
</dbReference>
<dbReference type="GO" id="GO:0009507">
    <property type="term" value="C:chloroplast"/>
    <property type="evidence" value="ECO:0007669"/>
    <property type="project" value="UniProtKB-SubCell"/>
</dbReference>
<dbReference type="PANTHER" id="PTHR46132">
    <property type="entry name" value="DIGALACTOSYLDIACYLGLYCEROL SYNTHASE 2, CHLOROPLASTIC"/>
    <property type="match status" value="1"/>
</dbReference>
<dbReference type="Gene3D" id="3.40.50.2000">
    <property type="entry name" value="Glycogen Phosphorylase B"/>
    <property type="match status" value="1"/>
</dbReference>
<evidence type="ECO:0008006" key="11">
    <source>
        <dbReference type="Google" id="ProtNLM"/>
    </source>
</evidence>
<name>A0AAD3CNK5_9STRA</name>
<keyword evidence="10" id="KW-1185">Reference proteome</keyword>
<evidence type="ECO:0000256" key="4">
    <source>
        <dbReference type="ARBA" id="ARBA00022528"/>
    </source>
</evidence>
<dbReference type="GO" id="GO:0046481">
    <property type="term" value="F:digalactosyldiacylglycerol synthase activity"/>
    <property type="evidence" value="ECO:0007669"/>
    <property type="project" value="InterPro"/>
</dbReference>
<evidence type="ECO:0000256" key="1">
    <source>
        <dbReference type="ARBA" id="ARBA00004229"/>
    </source>
</evidence>
<feature type="compositionally biased region" description="Basic and acidic residues" evidence="8">
    <location>
        <begin position="1"/>
        <end position="13"/>
    </location>
</feature>